<dbReference type="GO" id="GO:0004674">
    <property type="term" value="F:protein serine/threonine kinase activity"/>
    <property type="evidence" value="ECO:0007669"/>
    <property type="project" value="UniProtKB-KW"/>
</dbReference>
<feature type="binding site" evidence="3">
    <location>
        <position position="87"/>
    </location>
    <ligand>
        <name>ATP</name>
        <dbReference type="ChEBI" id="CHEBI:30616"/>
    </ligand>
</feature>
<keyword evidence="4" id="KW-0808">Transferase</keyword>
<gene>
    <name evidence="6" type="ORF">PMEA_00035368</name>
</gene>
<keyword evidence="7" id="KW-1185">Reference proteome</keyword>
<reference evidence="6 7" key="1">
    <citation type="submission" date="2022-05" db="EMBL/GenBank/DDBJ databases">
        <authorList>
            <consortium name="Genoscope - CEA"/>
            <person name="William W."/>
        </authorList>
    </citation>
    <scope>NUCLEOTIDE SEQUENCE [LARGE SCALE GENOMIC DNA]</scope>
</reference>
<protein>
    <recommendedName>
        <fullName evidence="5">Protein kinase domain-containing protein</fullName>
    </recommendedName>
</protein>
<comment type="caution">
    <text evidence="6">The sequence shown here is derived from an EMBL/GenBank/DDBJ whole genome shotgun (WGS) entry which is preliminary data.</text>
</comment>
<proteinExistence type="inferred from homology"/>
<evidence type="ECO:0000313" key="7">
    <source>
        <dbReference type="Proteomes" id="UP001159428"/>
    </source>
</evidence>
<keyword evidence="4" id="KW-0418">Kinase</keyword>
<keyword evidence="1 3" id="KW-0547">Nucleotide-binding</keyword>
<sequence length="301" mass="33757">MLRMALGDDARRKPTQHSRSFLAQTTFQRIVSQKNIHFKSMSDEEFKCNFKELIPEHLEYLTQHSVGSGSFGQCFKASYRGIAVIVKQMTHNDNAGEQDRAKKNLLHEAGVITALGDHANLPMLFGVVTKSLPLCLVLQFHGINQESTTLHQAARKNLLNSTDCISLFIEIASTLSYVHSKGYLHNDIKANNVVLERKSDPAKYDPILIDFGKSTKLGLPSSKRSSSCSSRKIYLAPEVQKERHYSISSDIYSLGRMLKAVSCLIGFYEKVRVLVKKATDQNPGDRPTVEEFLQQISTIIP</sequence>
<dbReference type="PROSITE" id="PS50011">
    <property type="entry name" value="PROTEIN_KINASE_DOM"/>
    <property type="match status" value="1"/>
</dbReference>
<evidence type="ECO:0000256" key="1">
    <source>
        <dbReference type="ARBA" id="ARBA00022741"/>
    </source>
</evidence>
<evidence type="ECO:0000256" key="2">
    <source>
        <dbReference type="ARBA" id="ARBA00022840"/>
    </source>
</evidence>
<dbReference type="InterPro" id="IPR017441">
    <property type="entry name" value="Protein_kinase_ATP_BS"/>
</dbReference>
<dbReference type="InterPro" id="IPR000719">
    <property type="entry name" value="Prot_kinase_dom"/>
</dbReference>
<dbReference type="Pfam" id="PF00069">
    <property type="entry name" value="Pkinase"/>
    <property type="match status" value="1"/>
</dbReference>
<dbReference type="Gene3D" id="1.10.510.10">
    <property type="entry name" value="Transferase(Phosphotransferase) domain 1"/>
    <property type="match status" value="1"/>
</dbReference>
<dbReference type="InterPro" id="IPR053215">
    <property type="entry name" value="TKL_Ser/Thr_kinase"/>
</dbReference>
<evidence type="ECO:0000313" key="6">
    <source>
        <dbReference type="EMBL" id="CAH3103982.1"/>
    </source>
</evidence>
<dbReference type="InterPro" id="IPR008271">
    <property type="entry name" value="Ser/Thr_kinase_AS"/>
</dbReference>
<dbReference type="Gene3D" id="3.30.200.20">
    <property type="entry name" value="Phosphorylase Kinase, domain 1"/>
    <property type="match status" value="1"/>
</dbReference>
<feature type="domain" description="Protein kinase" evidence="5">
    <location>
        <begin position="60"/>
        <end position="301"/>
    </location>
</feature>
<accession>A0AAU9W6Z0</accession>
<dbReference type="GO" id="GO:0005524">
    <property type="term" value="F:ATP binding"/>
    <property type="evidence" value="ECO:0007669"/>
    <property type="project" value="UniProtKB-UniRule"/>
</dbReference>
<keyword evidence="2 3" id="KW-0067">ATP-binding</keyword>
<keyword evidence="4" id="KW-0723">Serine/threonine-protein kinase</keyword>
<dbReference type="SUPFAM" id="SSF56112">
    <property type="entry name" value="Protein kinase-like (PK-like)"/>
    <property type="match status" value="1"/>
</dbReference>
<dbReference type="Proteomes" id="UP001159428">
    <property type="component" value="Unassembled WGS sequence"/>
</dbReference>
<dbReference type="EMBL" id="CALNXJ010000009">
    <property type="protein sequence ID" value="CAH3103982.1"/>
    <property type="molecule type" value="Genomic_DNA"/>
</dbReference>
<dbReference type="CDD" id="cd00180">
    <property type="entry name" value="PKc"/>
    <property type="match status" value="1"/>
</dbReference>
<dbReference type="PROSITE" id="PS00108">
    <property type="entry name" value="PROTEIN_KINASE_ST"/>
    <property type="match status" value="1"/>
</dbReference>
<dbReference type="PROSITE" id="PS00107">
    <property type="entry name" value="PROTEIN_KINASE_ATP"/>
    <property type="match status" value="1"/>
</dbReference>
<dbReference type="SMART" id="SM00220">
    <property type="entry name" value="S_TKc"/>
    <property type="match status" value="1"/>
</dbReference>
<name>A0AAU9W6Z0_9CNID</name>
<dbReference type="PANTHER" id="PTHR45756:SF1">
    <property type="entry name" value="PROTEIN KINASE DOMAIN CONTAINING PROTEIN"/>
    <property type="match status" value="1"/>
</dbReference>
<evidence type="ECO:0000256" key="3">
    <source>
        <dbReference type="PROSITE-ProRule" id="PRU10141"/>
    </source>
</evidence>
<dbReference type="PANTHER" id="PTHR45756">
    <property type="entry name" value="PALMITOYLTRANSFERASE"/>
    <property type="match status" value="1"/>
</dbReference>
<evidence type="ECO:0000256" key="4">
    <source>
        <dbReference type="RuleBase" id="RU000304"/>
    </source>
</evidence>
<dbReference type="AlphaFoldDB" id="A0AAU9W6Z0"/>
<organism evidence="6 7">
    <name type="scientific">Pocillopora meandrina</name>
    <dbReference type="NCBI Taxonomy" id="46732"/>
    <lineage>
        <taxon>Eukaryota</taxon>
        <taxon>Metazoa</taxon>
        <taxon>Cnidaria</taxon>
        <taxon>Anthozoa</taxon>
        <taxon>Hexacorallia</taxon>
        <taxon>Scleractinia</taxon>
        <taxon>Astrocoeniina</taxon>
        <taxon>Pocilloporidae</taxon>
        <taxon>Pocillopora</taxon>
    </lineage>
</organism>
<evidence type="ECO:0000259" key="5">
    <source>
        <dbReference type="PROSITE" id="PS50011"/>
    </source>
</evidence>
<comment type="similarity">
    <text evidence="4">Belongs to the protein kinase superfamily.</text>
</comment>
<dbReference type="InterPro" id="IPR011009">
    <property type="entry name" value="Kinase-like_dom_sf"/>
</dbReference>